<evidence type="ECO:0000256" key="1">
    <source>
        <dbReference type="SAM" id="MobiDB-lite"/>
    </source>
</evidence>
<sequence length="91" mass="9937">MSTTVQPATSTATTPLPDQHDPVQALQSLTSGIVIEEWDTSTLDERLRDGFLGHYLQRKDGARFLVFPLGQDIEQRLAAARTLLTEAGVTA</sequence>
<feature type="region of interest" description="Disordered" evidence="1">
    <location>
        <begin position="1"/>
        <end position="22"/>
    </location>
</feature>
<feature type="compositionally biased region" description="Low complexity" evidence="1">
    <location>
        <begin position="1"/>
        <end position="15"/>
    </location>
</feature>
<dbReference type="Proteomes" id="UP001056374">
    <property type="component" value="Chromosome"/>
</dbReference>
<name>A0ABY4Z0W3_9ACTN</name>
<organism evidence="2 3">
    <name type="scientific">Streptomyces phaeoluteigriseus</name>
    <dbReference type="NCBI Taxonomy" id="114686"/>
    <lineage>
        <taxon>Bacteria</taxon>
        <taxon>Bacillati</taxon>
        <taxon>Actinomycetota</taxon>
        <taxon>Actinomycetes</taxon>
        <taxon>Kitasatosporales</taxon>
        <taxon>Streptomycetaceae</taxon>
        <taxon>Streptomyces</taxon>
        <taxon>Streptomyces aurantiacus group</taxon>
    </lineage>
</organism>
<protein>
    <submittedName>
        <fullName evidence="2">Uncharacterized protein</fullName>
    </submittedName>
</protein>
<dbReference type="EMBL" id="CP099468">
    <property type="protein sequence ID" value="USQ82661.1"/>
    <property type="molecule type" value="Genomic_DNA"/>
</dbReference>
<keyword evidence="3" id="KW-1185">Reference proteome</keyword>
<gene>
    <name evidence="2" type="ORF">NFX46_02065</name>
</gene>
<proteinExistence type="predicted"/>
<evidence type="ECO:0000313" key="3">
    <source>
        <dbReference type="Proteomes" id="UP001056374"/>
    </source>
</evidence>
<reference evidence="2" key="1">
    <citation type="submission" date="2022-06" db="EMBL/GenBank/DDBJ databases">
        <title>Complete genome sequence of soil microorganisms Streptomyces sp. Qhu-M197 isolated from Alpine meadows habitats on the Tibetan Plateau.</title>
        <authorList>
            <person name="Zhang B."/>
            <person name="Xiang X."/>
            <person name="Fan J."/>
        </authorList>
    </citation>
    <scope>NUCLEOTIDE SEQUENCE</scope>
    <source>
        <strain evidence="2">Qhu-M197</strain>
    </source>
</reference>
<accession>A0ABY4Z0W3</accession>
<evidence type="ECO:0000313" key="2">
    <source>
        <dbReference type="EMBL" id="USQ82661.1"/>
    </source>
</evidence>
<dbReference type="RefSeq" id="WP_252545320.1">
    <property type="nucleotide sequence ID" value="NZ_CP099468.1"/>
</dbReference>